<evidence type="ECO:0000259" key="7">
    <source>
        <dbReference type="Pfam" id="PF07715"/>
    </source>
</evidence>
<reference evidence="8 9" key="1">
    <citation type="submission" date="2017-06" db="EMBL/GenBank/DDBJ databases">
        <authorList>
            <consortium name="Pathogen Informatics"/>
        </authorList>
    </citation>
    <scope>NUCLEOTIDE SEQUENCE [LARGE SCALE GENOMIC DNA]</scope>
    <source>
        <strain evidence="8 9">NCTC13490</strain>
    </source>
</reference>
<keyword evidence="2 4" id="KW-0472">Membrane</keyword>
<protein>
    <submittedName>
        <fullName evidence="8">Outer membrane receptor for ferrienterochelin and colicins</fullName>
    </submittedName>
</protein>
<dbReference type="PANTHER" id="PTHR40980:SF5">
    <property type="entry name" value="TONB-DEPENDENT RECEPTOR"/>
    <property type="match status" value="1"/>
</dbReference>
<evidence type="ECO:0000259" key="6">
    <source>
        <dbReference type="Pfam" id="PF00593"/>
    </source>
</evidence>
<evidence type="ECO:0000256" key="3">
    <source>
        <dbReference type="ARBA" id="ARBA00023237"/>
    </source>
</evidence>
<comment type="similarity">
    <text evidence="4">Belongs to the TonB-dependent receptor family.</text>
</comment>
<evidence type="ECO:0000256" key="5">
    <source>
        <dbReference type="SAM" id="SignalP"/>
    </source>
</evidence>
<dbReference type="InterPro" id="IPR037066">
    <property type="entry name" value="Plug_dom_sf"/>
</dbReference>
<gene>
    <name evidence="8" type="ORF">SAMEA4412677_00982</name>
</gene>
<feature type="signal peptide" evidence="5">
    <location>
        <begin position="1"/>
        <end position="37"/>
    </location>
</feature>
<evidence type="ECO:0000256" key="2">
    <source>
        <dbReference type="ARBA" id="ARBA00023136"/>
    </source>
</evidence>
<dbReference type="EMBL" id="LT906465">
    <property type="protein sequence ID" value="SNV41850.1"/>
    <property type="molecule type" value="Genomic_DNA"/>
</dbReference>
<dbReference type="Pfam" id="PF00593">
    <property type="entry name" value="TonB_dep_Rec_b-barrel"/>
    <property type="match status" value="1"/>
</dbReference>
<evidence type="ECO:0000313" key="8">
    <source>
        <dbReference type="EMBL" id="SNV41850.1"/>
    </source>
</evidence>
<feature type="domain" description="TonB-dependent receptor plug" evidence="7">
    <location>
        <begin position="71"/>
        <end position="157"/>
    </location>
</feature>
<accession>A0A239X607</accession>
<sequence length="854" mass="96695">MMSSFAAIYLVIKIKMNLRKVSIAALFLTASFTTVYAQQDTVKTEKKLEGVTIKGTTKKGAESNLINMQKKSVEVVETVGTEQLSKQGIGDVATAVTKATGTVKQEGSGTISVRGLLDRYNTTTLNNLPIPSENPENKNIDLSILKTDMIEYIAIEKVFAPRLLGDFGGANINVLSKEYRGKPYAKIGIESSVNTQAFDADPFYLQSGPNFWGFKTSKTPGNSRNVYPVNTSWNFKDTFAGSNFTPINSGFSLEGGKNFKLGETTLSAFFYGGWNNDYFYAHGKEANYNSTGNRLNDYNVDKYNYGTNTTGVVNLFYRLNANNRLKLISNYIHSTTQETRIFQGYNYDWATLDNAYIRRAEYKVTDLFVNQLGGEHKLSDKLDLDWIVGYNMLDSKRPDRISNTLIRQPNGIYRVRRDGGSSNRYFDNLNDDELSGNISANYKITDNFKLNLGYQGRFKDRKFDARQFDFRYSPAYSGLGEVVDPNNIDQVFNQQRFDAGYFTIESNKQNPDNYFEIAPIIFNGKQYVNSGFANLDYVWDKLTAQIGVRFDNINQDMNWDTNYTLPDGSKSRKFDYQKFLPALNLKYSLTDNQNLRLSASRTYTLPQMKELAPYMYNEVSETTVGNPDVKPSDNNNLDLKWEYFPGKGELFSLTGYGKYIQNPISKALVGEGLYSYLNVGDWAYVWGLEAEVRKDLYKTDNGKFYTFLNASYLNSQSELDTEKIKKESTFYVAFDQGVTKDKLEGAADFIGNANLGYSYTSPNKTIMDFVASYSYIGQYVYALSTMEIGNVVQKPINLFDATFKVAFPNKIELSLKGKNLINPSVKRIQETGQESVTYDYKRGREFGVSLGYTF</sequence>
<dbReference type="Gene3D" id="2.170.130.10">
    <property type="entry name" value="TonB-dependent receptor, plug domain"/>
    <property type="match status" value="1"/>
</dbReference>
<evidence type="ECO:0000313" key="9">
    <source>
        <dbReference type="Proteomes" id="UP000215196"/>
    </source>
</evidence>
<dbReference type="GO" id="GO:0009279">
    <property type="term" value="C:cell outer membrane"/>
    <property type="evidence" value="ECO:0007669"/>
    <property type="project" value="UniProtKB-SubCell"/>
</dbReference>
<keyword evidence="4" id="KW-0798">TonB box</keyword>
<dbReference type="InterPro" id="IPR012910">
    <property type="entry name" value="Plug_dom"/>
</dbReference>
<keyword evidence="5" id="KW-0732">Signal</keyword>
<keyword evidence="9" id="KW-1185">Reference proteome</keyword>
<dbReference type="PANTHER" id="PTHR40980">
    <property type="entry name" value="PLUG DOMAIN-CONTAINING PROTEIN"/>
    <property type="match status" value="1"/>
</dbReference>
<comment type="subcellular location">
    <subcellularLocation>
        <location evidence="1 4">Cell outer membrane</location>
    </subcellularLocation>
</comment>
<evidence type="ECO:0000256" key="4">
    <source>
        <dbReference type="RuleBase" id="RU003357"/>
    </source>
</evidence>
<feature type="domain" description="TonB-dependent receptor-like beta-barrel" evidence="6">
    <location>
        <begin position="415"/>
        <end position="820"/>
    </location>
</feature>
<dbReference type="Gene3D" id="2.40.170.20">
    <property type="entry name" value="TonB-dependent receptor, beta-barrel domain"/>
    <property type="match status" value="1"/>
</dbReference>
<proteinExistence type="inferred from homology"/>
<keyword evidence="3" id="KW-0998">Cell outer membrane</keyword>
<dbReference type="Pfam" id="PF07715">
    <property type="entry name" value="Plug"/>
    <property type="match status" value="1"/>
</dbReference>
<evidence type="ECO:0000256" key="1">
    <source>
        <dbReference type="ARBA" id="ARBA00004442"/>
    </source>
</evidence>
<dbReference type="InterPro" id="IPR036942">
    <property type="entry name" value="Beta-barrel_TonB_sf"/>
</dbReference>
<feature type="chain" id="PRO_5013280729" evidence="5">
    <location>
        <begin position="38"/>
        <end position="854"/>
    </location>
</feature>
<keyword evidence="8" id="KW-0675">Receptor</keyword>
<dbReference type="AlphaFoldDB" id="A0A239X607"/>
<dbReference type="InterPro" id="IPR000531">
    <property type="entry name" value="Beta-barrel_TonB"/>
</dbReference>
<name>A0A239X607_9FLAO</name>
<organism evidence="8 9">
    <name type="scientific">Chryseobacterium taklimakanense</name>
    <dbReference type="NCBI Taxonomy" id="536441"/>
    <lineage>
        <taxon>Bacteria</taxon>
        <taxon>Pseudomonadati</taxon>
        <taxon>Bacteroidota</taxon>
        <taxon>Flavobacteriia</taxon>
        <taxon>Flavobacteriales</taxon>
        <taxon>Weeksellaceae</taxon>
        <taxon>Chryseobacterium group</taxon>
        <taxon>Chryseobacterium</taxon>
    </lineage>
</organism>
<dbReference type="Proteomes" id="UP000215196">
    <property type="component" value="Chromosome 1"/>
</dbReference>
<dbReference type="SUPFAM" id="SSF56935">
    <property type="entry name" value="Porins"/>
    <property type="match status" value="1"/>
</dbReference>
<dbReference type="KEGG" id="ctak:4412677_00982"/>